<proteinExistence type="predicted"/>
<evidence type="ECO:0000313" key="2">
    <source>
        <dbReference type="EMBL" id="CAA9211428.1"/>
    </source>
</evidence>
<evidence type="ECO:0000256" key="1">
    <source>
        <dbReference type="SAM" id="MobiDB-lite"/>
    </source>
</evidence>
<dbReference type="AlphaFoldDB" id="A0A6J4H020"/>
<feature type="region of interest" description="Disordered" evidence="1">
    <location>
        <begin position="1"/>
        <end position="34"/>
    </location>
</feature>
<name>A0A6J4H020_9PROT</name>
<reference evidence="2" key="1">
    <citation type="submission" date="2020-02" db="EMBL/GenBank/DDBJ databases">
        <authorList>
            <person name="Meier V. D."/>
        </authorList>
    </citation>
    <scope>NUCLEOTIDE SEQUENCE</scope>
    <source>
        <strain evidence="2">AVDCRST_MAG27</strain>
    </source>
</reference>
<accession>A0A6J4H020</accession>
<dbReference type="EMBL" id="CADCTD010000001">
    <property type="protein sequence ID" value="CAA9211428.1"/>
    <property type="molecule type" value="Genomic_DNA"/>
</dbReference>
<protein>
    <submittedName>
        <fullName evidence="2">Uncharacterized protein</fullName>
    </submittedName>
</protein>
<organism evidence="2">
    <name type="scientific">uncultured Craurococcus sp</name>
    <dbReference type="NCBI Taxonomy" id="1135998"/>
    <lineage>
        <taxon>Bacteria</taxon>
        <taxon>Pseudomonadati</taxon>
        <taxon>Pseudomonadota</taxon>
        <taxon>Alphaproteobacteria</taxon>
        <taxon>Acetobacterales</taxon>
        <taxon>Acetobacteraceae</taxon>
        <taxon>Craurococcus</taxon>
        <taxon>environmental samples</taxon>
    </lineage>
</organism>
<gene>
    <name evidence="2" type="ORF">AVDCRST_MAG27-1239</name>
</gene>
<sequence length="43" mass="4728">MARRTRPPGTDMPPSRPGRRLTAQRHGVPAAEPGTMVRCNIEC</sequence>